<feature type="chain" id="PRO_5017225474" evidence="5">
    <location>
        <begin position="21"/>
        <end position="332"/>
    </location>
</feature>
<comment type="function">
    <text evidence="1">Assembles around the rod to form the L-ring and probably protects the motor/basal body from shearing forces during rotation.</text>
</comment>
<comment type="subcellular location">
    <subcellularLocation>
        <location evidence="2">Bacterial flagellum basal body</location>
    </subcellularLocation>
</comment>
<evidence type="ECO:0000256" key="2">
    <source>
        <dbReference type="ARBA" id="ARBA00004117"/>
    </source>
</evidence>
<keyword evidence="3 5" id="KW-0732">Signal</keyword>
<keyword evidence="6" id="KW-0966">Cell projection</keyword>
<dbReference type="InterPro" id="IPR001782">
    <property type="entry name" value="Flag_FlgI"/>
</dbReference>
<dbReference type="Proteomes" id="UP000275571">
    <property type="component" value="Chromosome"/>
</dbReference>
<sequence length="332" mass="36431">MVKLIVFIILSLSTVFSSFSQENQPVKDLPNVNNILKQPSETIKLKELAEIQPTNSSVLTGIGIVAGLTGKGDSLKKGKEILSKLFTQTGTNEIEIDVANIESKNIALVSVALKINGNMIKGTNLNVHVASILDSKDLTNGILLSTELKDNAGKVIATAAGPITTHEKSKGSGYILKGATVHENKDYSQYNIILKKTDYTIADAISKKLRQKNIKNNIKSGDIIEIEIEEIGLLSEIEQIEIETTPKILINETNKIILASKDAEIGPLVLLIERNDNLDNKNSHKVKVEIQKMNLNEFISKNSETLTSEELITIIKKSKKINKLNGELILEE</sequence>
<evidence type="ECO:0000256" key="1">
    <source>
        <dbReference type="ARBA" id="ARBA00002591"/>
    </source>
</evidence>
<evidence type="ECO:0000256" key="4">
    <source>
        <dbReference type="ARBA" id="ARBA00023143"/>
    </source>
</evidence>
<keyword evidence="4" id="KW-0975">Bacterial flagellum</keyword>
<dbReference type="RefSeq" id="WP_120104539.1">
    <property type="nucleotide sequence ID" value="NZ_CP028884.1"/>
</dbReference>
<dbReference type="GO" id="GO:0071973">
    <property type="term" value="P:bacterial-type flagellum-dependent cell motility"/>
    <property type="evidence" value="ECO:0007669"/>
    <property type="project" value="InterPro"/>
</dbReference>
<keyword evidence="6" id="KW-0969">Cilium</keyword>
<dbReference type="EMBL" id="CP028884">
    <property type="protein sequence ID" value="AYE36619.1"/>
    <property type="molecule type" value="Genomic_DNA"/>
</dbReference>
<dbReference type="PRINTS" id="PR01010">
    <property type="entry name" value="FLGPRINGFLGI"/>
</dbReference>
<evidence type="ECO:0000313" key="7">
    <source>
        <dbReference type="Proteomes" id="UP000275571"/>
    </source>
</evidence>
<feature type="signal peptide" evidence="5">
    <location>
        <begin position="1"/>
        <end position="20"/>
    </location>
</feature>
<dbReference type="GO" id="GO:0030288">
    <property type="term" value="C:outer membrane-bounded periplasmic space"/>
    <property type="evidence" value="ECO:0007669"/>
    <property type="project" value="InterPro"/>
</dbReference>
<protein>
    <submittedName>
        <fullName evidence="6">Flagellar biosynthesis protein FlgA</fullName>
    </submittedName>
</protein>
<keyword evidence="6" id="KW-0282">Flagellum</keyword>
<organism evidence="6 7">
    <name type="scientific">Borrelia turcica IST7</name>
    <dbReference type="NCBI Taxonomy" id="1104446"/>
    <lineage>
        <taxon>Bacteria</taxon>
        <taxon>Pseudomonadati</taxon>
        <taxon>Spirochaetota</taxon>
        <taxon>Spirochaetia</taxon>
        <taxon>Spirochaetales</taxon>
        <taxon>Borreliaceae</taxon>
        <taxon>Borrelia</taxon>
    </lineage>
</organism>
<dbReference type="GO" id="GO:0009428">
    <property type="term" value="C:bacterial-type flagellum basal body, distal rod, P ring"/>
    <property type="evidence" value="ECO:0007669"/>
    <property type="project" value="InterPro"/>
</dbReference>
<dbReference type="OrthoDB" id="350454at2"/>
<dbReference type="PANTHER" id="PTHR30381:SF0">
    <property type="entry name" value="FLAGELLAR P-RING PROTEIN"/>
    <property type="match status" value="1"/>
</dbReference>
<evidence type="ECO:0000256" key="5">
    <source>
        <dbReference type="SAM" id="SignalP"/>
    </source>
</evidence>
<evidence type="ECO:0000256" key="3">
    <source>
        <dbReference type="ARBA" id="ARBA00022729"/>
    </source>
</evidence>
<evidence type="ECO:0000313" key="6">
    <source>
        <dbReference type="EMBL" id="AYE36619.1"/>
    </source>
</evidence>
<proteinExistence type="predicted"/>
<dbReference type="GO" id="GO:0005198">
    <property type="term" value="F:structural molecule activity"/>
    <property type="evidence" value="ECO:0007669"/>
    <property type="project" value="InterPro"/>
</dbReference>
<accession>A0A386PNJ4</accession>
<name>A0A386PNJ4_9SPIR</name>
<dbReference type="AlphaFoldDB" id="A0A386PNJ4"/>
<dbReference type="KEGG" id="btur:DB313_04050"/>
<gene>
    <name evidence="6" type="primary">flgI</name>
    <name evidence="6" type="ORF">DB313_04050</name>
</gene>
<dbReference type="PANTHER" id="PTHR30381">
    <property type="entry name" value="FLAGELLAR P-RING PERIPLASMIC PROTEIN FLGI"/>
    <property type="match status" value="1"/>
</dbReference>
<dbReference type="NCBIfam" id="NF009348">
    <property type="entry name" value="PRK12706.1"/>
    <property type="match status" value="1"/>
</dbReference>
<dbReference type="Pfam" id="PF02119">
    <property type="entry name" value="FlgI"/>
    <property type="match status" value="1"/>
</dbReference>
<reference evidence="6 7" key="1">
    <citation type="journal article" date="2018" name="Infect. Genet. Evol.">
        <title>Genome-wide analysis of Borrelia turcica and 'Candidatus Borrelia tachyglossi' shows relapsing fever-like genomes with unique genomic links to Lyme disease Borrelia.</title>
        <authorList>
            <person name="Gofton A.W."/>
            <person name="Margos G."/>
            <person name="Fingerle V."/>
            <person name="Hepner S."/>
            <person name="Loh S.M."/>
            <person name="Ryan U."/>
            <person name="Irwin P."/>
            <person name="Oskam C.L."/>
        </authorList>
    </citation>
    <scope>NUCLEOTIDE SEQUENCE [LARGE SCALE GENOMIC DNA]</scope>
    <source>
        <strain evidence="6 7">IST7</strain>
    </source>
</reference>
<keyword evidence="7" id="KW-1185">Reference proteome</keyword>